<dbReference type="RefSeq" id="WP_301370717.1">
    <property type="nucleotide sequence ID" value="NZ_JAQJJF010000006.1"/>
</dbReference>
<dbReference type="AlphaFoldDB" id="A0AAW7QCP3"/>
<dbReference type="EMBL" id="JAQJJG010000008">
    <property type="protein sequence ID" value="MDN5123873.1"/>
    <property type="molecule type" value="Genomic_DNA"/>
</dbReference>
<dbReference type="GO" id="GO:0016020">
    <property type="term" value="C:membrane"/>
    <property type="evidence" value="ECO:0007669"/>
    <property type="project" value="InterPro"/>
</dbReference>
<name>A0AAW7QCP3_9BACT</name>
<dbReference type="SUPFAM" id="SSF52540">
    <property type="entry name" value="P-loop containing nucleoside triphosphate hydrolases"/>
    <property type="match status" value="1"/>
</dbReference>
<sequence length="514" mass="59172">MFKNKEERAKNIYALSSDYGRGISSLEAEITVNFKEATKYNPISYLRDGLSFIGLNHNTQEPLYLNQDDVIHTLITAPTRAGKGIYFGIKAVETLKLGKGLIILDPKEDEFLAQICKEELENQGRKDDFIIWNWPNNFGHKTFEDDNENEVTKKLTIMLSLVEKEDEAGASFYRKSERIVLKKLMFLFYNSENLLNYKVEKNLLNFCKFVSYFAEDLNSFFEFGKEKNKPKANIEVLEELGKRYFEPKLFNSCNPFKERDLSTIESLYFSLSEFENISFTENSSILGALTQGKCIYIKSDMLDETALKFLKFVIADIINKARKYKKKTNCVVIADEISFYPTSILSAALATIAGFGVKFILSYQDDGQLVNEYLKSAIKSNCQTKLYYKSSDTKTIEYIELLGGSELVTKFTINGVERTIKQEQESYLNINKQRALPKAKVGILIHESIPKPFIIDTAPVQVKEKFDWENINNKVVKIDVLNLVKKFDIFEKKFEKKKVSSTETNNNEVEKFEI</sequence>
<protein>
    <submittedName>
        <fullName evidence="1">Type IV secretory system conjugative DNA transfer family protein</fullName>
    </submittedName>
</protein>
<evidence type="ECO:0000313" key="1">
    <source>
        <dbReference type="EMBL" id="MDN5123873.1"/>
    </source>
</evidence>
<dbReference type="InterPro" id="IPR027417">
    <property type="entry name" value="P-loop_NTPase"/>
</dbReference>
<reference evidence="1" key="2">
    <citation type="submission" date="2023-01" db="EMBL/GenBank/DDBJ databases">
        <authorList>
            <person name="Uljanovas D."/>
        </authorList>
    </citation>
    <scope>NUCLEOTIDE SEQUENCE</scope>
    <source>
        <strain evidence="1">S41</strain>
    </source>
</reference>
<accession>A0AAW7QCP3</accession>
<reference evidence="1" key="1">
    <citation type="journal article" date="2023" name="Microorganisms">
        <title>Genomic Characterization of Arcobacter butzleri Strains Isolated from Various Sources in Lithuania.</title>
        <authorList>
            <person name="Uljanovas D."/>
            <person name="Golz G."/>
            <person name="Fleischmann S."/>
            <person name="Kudirkiene E."/>
            <person name="Kasetiene N."/>
            <person name="Grineviciene A."/>
            <person name="Tamuleviciene E."/>
            <person name="Aksomaitiene J."/>
            <person name="Alter T."/>
            <person name="Malakauskas M."/>
        </authorList>
    </citation>
    <scope>NUCLEOTIDE SEQUENCE</scope>
    <source>
        <strain evidence="1">S41</strain>
    </source>
</reference>
<organism evidence="1 2">
    <name type="scientific">Aliarcobacter butzleri</name>
    <dbReference type="NCBI Taxonomy" id="28197"/>
    <lineage>
        <taxon>Bacteria</taxon>
        <taxon>Pseudomonadati</taxon>
        <taxon>Campylobacterota</taxon>
        <taxon>Epsilonproteobacteria</taxon>
        <taxon>Campylobacterales</taxon>
        <taxon>Arcobacteraceae</taxon>
        <taxon>Aliarcobacter</taxon>
    </lineage>
</organism>
<evidence type="ECO:0000313" key="2">
    <source>
        <dbReference type="Proteomes" id="UP001170364"/>
    </source>
</evidence>
<gene>
    <name evidence="1" type="ORF">PJV93_08120</name>
</gene>
<dbReference type="Gene3D" id="3.40.50.300">
    <property type="entry name" value="P-loop containing nucleotide triphosphate hydrolases"/>
    <property type="match status" value="1"/>
</dbReference>
<dbReference type="Pfam" id="PF02534">
    <property type="entry name" value="T4SS-DNA_transf"/>
    <property type="match status" value="1"/>
</dbReference>
<proteinExistence type="predicted"/>
<comment type="caution">
    <text evidence="1">The sequence shown here is derived from an EMBL/GenBank/DDBJ whole genome shotgun (WGS) entry which is preliminary data.</text>
</comment>
<dbReference type="InterPro" id="IPR003688">
    <property type="entry name" value="TraG/VirD4"/>
</dbReference>
<dbReference type="Proteomes" id="UP001170364">
    <property type="component" value="Unassembled WGS sequence"/>
</dbReference>